<gene>
    <name evidence="1" type="ORF">L2E82_39812</name>
</gene>
<keyword evidence="2" id="KW-1185">Reference proteome</keyword>
<accession>A0ACB9AIK9</accession>
<organism evidence="1 2">
    <name type="scientific">Cichorium intybus</name>
    <name type="common">Chicory</name>
    <dbReference type="NCBI Taxonomy" id="13427"/>
    <lineage>
        <taxon>Eukaryota</taxon>
        <taxon>Viridiplantae</taxon>
        <taxon>Streptophyta</taxon>
        <taxon>Embryophyta</taxon>
        <taxon>Tracheophyta</taxon>
        <taxon>Spermatophyta</taxon>
        <taxon>Magnoliopsida</taxon>
        <taxon>eudicotyledons</taxon>
        <taxon>Gunneridae</taxon>
        <taxon>Pentapetalae</taxon>
        <taxon>asterids</taxon>
        <taxon>campanulids</taxon>
        <taxon>Asterales</taxon>
        <taxon>Asteraceae</taxon>
        <taxon>Cichorioideae</taxon>
        <taxon>Cichorieae</taxon>
        <taxon>Cichoriinae</taxon>
        <taxon>Cichorium</taxon>
    </lineage>
</organism>
<name>A0ACB9AIK9_CICIN</name>
<reference evidence="1 2" key="2">
    <citation type="journal article" date="2022" name="Mol. Ecol. Resour.">
        <title>The genomes of chicory, endive, great burdock and yacon provide insights into Asteraceae paleo-polyploidization history and plant inulin production.</title>
        <authorList>
            <person name="Fan W."/>
            <person name="Wang S."/>
            <person name="Wang H."/>
            <person name="Wang A."/>
            <person name="Jiang F."/>
            <person name="Liu H."/>
            <person name="Zhao H."/>
            <person name="Xu D."/>
            <person name="Zhang Y."/>
        </authorList>
    </citation>
    <scope>NUCLEOTIDE SEQUENCE [LARGE SCALE GENOMIC DNA]</scope>
    <source>
        <strain evidence="2">cv. Punajuju</strain>
        <tissue evidence="1">Leaves</tissue>
    </source>
</reference>
<proteinExistence type="predicted"/>
<comment type="caution">
    <text evidence="1">The sequence shown here is derived from an EMBL/GenBank/DDBJ whole genome shotgun (WGS) entry which is preliminary data.</text>
</comment>
<evidence type="ECO:0000313" key="1">
    <source>
        <dbReference type="EMBL" id="KAI3710039.1"/>
    </source>
</evidence>
<protein>
    <submittedName>
        <fullName evidence="1">Uncharacterized protein</fullName>
    </submittedName>
</protein>
<evidence type="ECO:0000313" key="2">
    <source>
        <dbReference type="Proteomes" id="UP001055811"/>
    </source>
</evidence>
<sequence length="246" mass="27804">MCHISKLRFYKFRLKITCHVSKLDFERAPSYQLEHATAQSAPIYFYIIKGPSKYPDYGRKRRLRPVGSTDVRDLTRTATLHFRIEELGYHMPTEIQKQALPVLFSGQDCILHAQTGSGKTLAYLLQIFSVINTQRSAVQALIVVSTRELGMQVAKVARILAAKPDQPVEENKKLSNHRGVSLAVRDVLTSDPYFIIRMGKQKLKTRVVKNSINPVWDEALALSVLEPLPVKLGYNGKIKIVTCRGV</sequence>
<reference evidence="2" key="1">
    <citation type="journal article" date="2022" name="Mol. Ecol. Resour.">
        <title>The genomes of chicory, endive, great burdock and yacon provide insights into Asteraceae palaeo-polyploidization history and plant inulin production.</title>
        <authorList>
            <person name="Fan W."/>
            <person name="Wang S."/>
            <person name="Wang H."/>
            <person name="Wang A."/>
            <person name="Jiang F."/>
            <person name="Liu H."/>
            <person name="Zhao H."/>
            <person name="Xu D."/>
            <person name="Zhang Y."/>
        </authorList>
    </citation>
    <scope>NUCLEOTIDE SEQUENCE [LARGE SCALE GENOMIC DNA]</scope>
    <source>
        <strain evidence="2">cv. Punajuju</strain>
    </source>
</reference>
<dbReference type="EMBL" id="CM042015">
    <property type="protein sequence ID" value="KAI3710039.1"/>
    <property type="molecule type" value="Genomic_DNA"/>
</dbReference>
<dbReference type="Proteomes" id="UP001055811">
    <property type="component" value="Linkage Group LG07"/>
</dbReference>